<evidence type="ECO:0000313" key="2">
    <source>
        <dbReference type="Proteomes" id="UP000386575"/>
    </source>
</evidence>
<comment type="caution">
    <text evidence="1">The sequence shown here is derived from an EMBL/GenBank/DDBJ whole genome shotgun (WGS) entry which is preliminary data.</text>
</comment>
<reference evidence="1 2" key="1">
    <citation type="submission" date="2019-09" db="EMBL/GenBank/DDBJ databases">
        <title>Genome sequencing of Ng87 strain.</title>
        <authorList>
            <person name="Karasev E.S."/>
            <person name="Andronov E."/>
        </authorList>
    </citation>
    <scope>NUCLEOTIDE SEQUENCE [LARGE SCALE GENOMIC DNA]</scope>
    <source>
        <strain evidence="1 2">Ng87</strain>
    </source>
</reference>
<evidence type="ECO:0000313" key="1">
    <source>
        <dbReference type="EMBL" id="KAB1086277.1"/>
    </source>
</evidence>
<accession>A0A6A1TTP9</accession>
<name>A0A6A1TTP9_NEOGA</name>
<dbReference type="EMBL" id="VZUL01000002">
    <property type="protein sequence ID" value="KAB1086277.1"/>
    <property type="molecule type" value="Genomic_DNA"/>
</dbReference>
<sequence length="222" mass="24975">MESAELDEIADNVRAAAESCGSMILETVPLHDALPSVVIDAERFPALIEHLKPRLVYMMLTKFDGREDVAAALDVEEEELERDEKKLADKWAKHNGQTSCLGVGVMHDGIVHAVIDKPDWFEEFEEETEVFRLARHDAINGAFARQQEDERARREAEEKKRLEPVVKKLVADPRFNASKISAAKRLALAETIFPELDKTSAKKAVDRAVNELWLLESGGRSE</sequence>
<proteinExistence type="predicted"/>
<dbReference type="Proteomes" id="UP000386575">
    <property type="component" value="Unassembled WGS sequence"/>
</dbReference>
<protein>
    <submittedName>
        <fullName evidence="1">Uncharacterized protein</fullName>
    </submittedName>
</protein>
<organism evidence="1 2">
    <name type="scientific">Neorhizobium galegae</name>
    <name type="common">Rhizobium galegae</name>
    <dbReference type="NCBI Taxonomy" id="399"/>
    <lineage>
        <taxon>Bacteria</taxon>
        <taxon>Pseudomonadati</taxon>
        <taxon>Pseudomonadota</taxon>
        <taxon>Alphaproteobacteria</taxon>
        <taxon>Hyphomicrobiales</taxon>
        <taxon>Rhizobiaceae</taxon>
        <taxon>Rhizobium/Agrobacterium group</taxon>
        <taxon>Neorhizobium</taxon>
    </lineage>
</organism>
<dbReference type="AlphaFoldDB" id="A0A6A1TTP9"/>
<dbReference type="RefSeq" id="WP_151041738.1">
    <property type="nucleotide sequence ID" value="NZ_VZUL01000002.1"/>
</dbReference>
<gene>
    <name evidence="1" type="ORF">F4V91_07410</name>
</gene>